<evidence type="ECO:0000256" key="1">
    <source>
        <dbReference type="SAM" id="Phobius"/>
    </source>
</evidence>
<organism evidence="2 3">
    <name type="scientific">Panagrolaimus davidi</name>
    <dbReference type="NCBI Taxonomy" id="227884"/>
    <lineage>
        <taxon>Eukaryota</taxon>
        <taxon>Metazoa</taxon>
        <taxon>Ecdysozoa</taxon>
        <taxon>Nematoda</taxon>
        <taxon>Chromadorea</taxon>
        <taxon>Rhabditida</taxon>
        <taxon>Tylenchina</taxon>
        <taxon>Panagrolaimomorpha</taxon>
        <taxon>Panagrolaimoidea</taxon>
        <taxon>Panagrolaimidae</taxon>
        <taxon>Panagrolaimus</taxon>
    </lineage>
</organism>
<proteinExistence type="predicted"/>
<evidence type="ECO:0000313" key="3">
    <source>
        <dbReference type="WBParaSite" id="PDA_v2.g23183.t1"/>
    </source>
</evidence>
<reference evidence="3" key="1">
    <citation type="submission" date="2022-11" db="UniProtKB">
        <authorList>
            <consortium name="WormBaseParasite"/>
        </authorList>
    </citation>
    <scope>IDENTIFICATION</scope>
</reference>
<dbReference type="Proteomes" id="UP000887578">
    <property type="component" value="Unplaced"/>
</dbReference>
<sequence length="152" mass="16388">MKFTAVNDLPVCGDDGRCEPGFQCSRPMDFDGLYLCLQEMFLNHDFNFPFTLSPPVVSTTNSIPGVPSTEPAVVPASPAHHYFVVALLSLCCICLMLLTFFVAKTYKKIHRPIRILQRPIIRTDAPVAAAATAAAATAGDSLQGDNVETSAV</sequence>
<evidence type="ECO:0000313" key="2">
    <source>
        <dbReference type="Proteomes" id="UP000887578"/>
    </source>
</evidence>
<accession>A0A914PXU1</accession>
<keyword evidence="1" id="KW-0812">Transmembrane</keyword>
<keyword evidence="2" id="KW-1185">Reference proteome</keyword>
<dbReference type="AlphaFoldDB" id="A0A914PXU1"/>
<keyword evidence="1" id="KW-1133">Transmembrane helix</keyword>
<keyword evidence="1" id="KW-0472">Membrane</keyword>
<feature type="transmembrane region" description="Helical" evidence="1">
    <location>
        <begin position="82"/>
        <end position="103"/>
    </location>
</feature>
<name>A0A914PXU1_9BILA</name>
<protein>
    <submittedName>
        <fullName evidence="3">EGF-like domain-containing protein</fullName>
    </submittedName>
</protein>
<dbReference type="WBParaSite" id="PDA_v2.g23183.t1">
    <property type="protein sequence ID" value="PDA_v2.g23183.t1"/>
    <property type="gene ID" value="PDA_v2.g23183"/>
</dbReference>